<dbReference type="EMBL" id="JACXVP010000008">
    <property type="protein sequence ID" value="KAG5590956.1"/>
    <property type="molecule type" value="Genomic_DNA"/>
</dbReference>
<comment type="caution">
    <text evidence="1">The sequence shown here is derived from an EMBL/GenBank/DDBJ whole genome shotgun (WGS) entry which is preliminary data.</text>
</comment>
<evidence type="ECO:0000313" key="1">
    <source>
        <dbReference type="EMBL" id="KAG5590956.1"/>
    </source>
</evidence>
<keyword evidence="2" id="KW-1185">Reference proteome</keyword>
<proteinExistence type="predicted"/>
<gene>
    <name evidence="1" type="ORF">H5410_041470</name>
</gene>
<reference evidence="1 2" key="1">
    <citation type="submission" date="2020-09" db="EMBL/GenBank/DDBJ databases">
        <title>De no assembly of potato wild relative species, Solanum commersonii.</title>
        <authorList>
            <person name="Cho K."/>
        </authorList>
    </citation>
    <scope>NUCLEOTIDE SEQUENCE [LARGE SCALE GENOMIC DNA]</scope>
    <source>
        <strain evidence="1">LZ3.2</strain>
        <tissue evidence="1">Leaf</tissue>
    </source>
</reference>
<dbReference type="AlphaFoldDB" id="A0A9J5XUN0"/>
<evidence type="ECO:0000313" key="2">
    <source>
        <dbReference type="Proteomes" id="UP000824120"/>
    </source>
</evidence>
<organism evidence="1 2">
    <name type="scientific">Solanum commersonii</name>
    <name type="common">Commerson's wild potato</name>
    <name type="synonym">Commerson's nightshade</name>
    <dbReference type="NCBI Taxonomy" id="4109"/>
    <lineage>
        <taxon>Eukaryota</taxon>
        <taxon>Viridiplantae</taxon>
        <taxon>Streptophyta</taxon>
        <taxon>Embryophyta</taxon>
        <taxon>Tracheophyta</taxon>
        <taxon>Spermatophyta</taxon>
        <taxon>Magnoliopsida</taxon>
        <taxon>eudicotyledons</taxon>
        <taxon>Gunneridae</taxon>
        <taxon>Pentapetalae</taxon>
        <taxon>asterids</taxon>
        <taxon>lamiids</taxon>
        <taxon>Solanales</taxon>
        <taxon>Solanaceae</taxon>
        <taxon>Solanoideae</taxon>
        <taxon>Solaneae</taxon>
        <taxon>Solanum</taxon>
    </lineage>
</organism>
<protein>
    <submittedName>
        <fullName evidence="1">Uncharacterized protein</fullName>
    </submittedName>
</protein>
<dbReference type="Proteomes" id="UP000824120">
    <property type="component" value="Chromosome 8"/>
</dbReference>
<accession>A0A9J5XUN0</accession>
<sequence length="50" mass="5726">MNGYYSPIQGYQEKAPHYAKPSYHGRHPLMQVQATQGRLSMRSTNSSYHA</sequence>
<name>A0A9J5XUN0_SOLCO</name>